<evidence type="ECO:0000313" key="3">
    <source>
        <dbReference type="Proteomes" id="UP000009149"/>
    </source>
</evidence>
<dbReference type="Pfam" id="PF11937">
    <property type="entry name" value="DUF3455"/>
    <property type="match status" value="1"/>
</dbReference>
<gene>
    <name evidence="2" type="ordered locus">Minf_0338</name>
</gene>
<dbReference type="PANTHER" id="PTHR35567">
    <property type="entry name" value="MALATE DEHYDROGENASE (AFU_ORTHOLOGUE AFUA_2G13800)"/>
    <property type="match status" value="1"/>
</dbReference>
<dbReference type="PANTHER" id="PTHR35567:SF1">
    <property type="entry name" value="CONSERVED FUNGAL PROTEIN (AFU_ORTHOLOGUE AFUA_1G14230)"/>
    <property type="match status" value="1"/>
</dbReference>
<dbReference type="RefSeq" id="WP_012462678.1">
    <property type="nucleotide sequence ID" value="NC_010794.1"/>
</dbReference>
<feature type="chain" id="PRO_5002787475" description="DUF3455 domain-containing protein" evidence="1">
    <location>
        <begin position="23"/>
        <end position="171"/>
    </location>
</feature>
<protein>
    <recommendedName>
        <fullName evidence="4">DUF3455 domain-containing protein</fullName>
    </recommendedName>
</protein>
<feature type="signal peptide" evidence="1">
    <location>
        <begin position="1"/>
        <end position="22"/>
    </location>
</feature>
<dbReference type="AlphaFoldDB" id="B3DYB9"/>
<sequence>MKNFFYGLLGLLCLFQPAVSFSQHHSGVILPTHSRLVWVAQAKGVQVYVSKPKKGGKNVFEWTLLSPEATLLNQSGEKIGSHYSGPTWQSVDGSKIIAFLPPEQKVEQKEAIAWLLLKVKTHEGKGILSQVHYVIRTDTLGGLPPRTPPRKENQTIKVPYKAVYLFLAPAS</sequence>
<dbReference type="HOGENOM" id="CLU_101709_1_1_0"/>
<evidence type="ECO:0000256" key="1">
    <source>
        <dbReference type="SAM" id="SignalP"/>
    </source>
</evidence>
<dbReference type="Proteomes" id="UP000009149">
    <property type="component" value="Chromosome"/>
</dbReference>
<dbReference type="KEGG" id="min:Minf_0338"/>
<proteinExistence type="predicted"/>
<accession>B3DYB9</accession>
<dbReference type="InterPro" id="IPR021851">
    <property type="entry name" value="DUF3455"/>
</dbReference>
<dbReference type="OrthoDB" id="193535at2"/>
<dbReference type="STRING" id="481448.Minf_0338"/>
<reference evidence="2 3" key="1">
    <citation type="journal article" date="2008" name="Biol. Direct">
        <title>Complete genome sequence of the extremely acidophilic methanotroph isolate V4, Methylacidiphilum infernorum, a representative of the bacterial phylum Verrucomicrobia.</title>
        <authorList>
            <person name="Hou S."/>
            <person name="Makarova K.S."/>
            <person name="Saw J.H."/>
            <person name="Senin P."/>
            <person name="Ly B.V."/>
            <person name="Zhou Z."/>
            <person name="Ren Y."/>
            <person name="Wang J."/>
            <person name="Galperin M.Y."/>
            <person name="Omelchenko M.V."/>
            <person name="Wolf Y.I."/>
            <person name="Yutin N."/>
            <person name="Koonin E.V."/>
            <person name="Stott M.B."/>
            <person name="Mountain B.W."/>
            <person name="Crowe M.A."/>
            <person name="Smirnova A.V."/>
            <person name="Dunfield P.F."/>
            <person name="Feng L."/>
            <person name="Wang L."/>
            <person name="Alam M."/>
        </authorList>
    </citation>
    <scope>NUCLEOTIDE SEQUENCE [LARGE SCALE GENOMIC DNA]</scope>
    <source>
        <strain evidence="3">Isolate V4</strain>
    </source>
</reference>
<dbReference type="eggNOG" id="ENOG50330AH">
    <property type="taxonomic scope" value="Bacteria"/>
</dbReference>
<evidence type="ECO:0000313" key="2">
    <source>
        <dbReference type="EMBL" id="ACD82396.1"/>
    </source>
</evidence>
<evidence type="ECO:0008006" key="4">
    <source>
        <dbReference type="Google" id="ProtNLM"/>
    </source>
</evidence>
<keyword evidence="1" id="KW-0732">Signal</keyword>
<organism evidence="2 3">
    <name type="scientific">Methylacidiphilum infernorum (isolate V4)</name>
    <name type="common">Methylokorus infernorum (strain V4)</name>
    <dbReference type="NCBI Taxonomy" id="481448"/>
    <lineage>
        <taxon>Bacteria</taxon>
        <taxon>Pseudomonadati</taxon>
        <taxon>Verrucomicrobiota</taxon>
        <taxon>Methylacidiphilae</taxon>
        <taxon>Methylacidiphilales</taxon>
        <taxon>Methylacidiphilaceae</taxon>
        <taxon>Methylacidiphilum (ex Ratnadevi et al. 2023)</taxon>
    </lineage>
</organism>
<name>B3DYB9_METI4</name>
<dbReference type="EMBL" id="CP000975">
    <property type="protein sequence ID" value="ACD82396.1"/>
    <property type="molecule type" value="Genomic_DNA"/>
</dbReference>